<accession>A0A2M4DJ03</accession>
<dbReference type="AlphaFoldDB" id="A0A2M4DJ03"/>
<feature type="region of interest" description="Disordered" evidence="1">
    <location>
        <begin position="51"/>
        <end position="73"/>
    </location>
</feature>
<feature type="chain" id="PRO_5014676080" evidence="2">
    <location>
        <begin position="26"/>
        <end position="89"/>
    </location>
</feature>
<evidence type="ECO:0000256" key="2">
    <source>
        <dbReference type="SAM" id="SignalP"/>
    </source>
</evidence>
<evidence type="ECO:0000256" key="1">
    <source>
        <dbReference type="SAM" id="MobiDB-lite"/>
    </source>
</evidence>
<feature type="signal peptide" evidence="2">
    <location>
        <begin position="1"/>
        <end position="25"/>
    </location>
</feature>
<dbReference type="EMBL" id="GGFL01012970">
    <property type="protein sequence ID" value="MBW77148.1"/>
    <property type="molecule type" value="Transcribed_RNA"/>
</dbReference>
<name>A0A2M4DJ03_ANODA</name>
<keyword evidence="2" id="KW-0732">Signal</keyword>
<sequence>MMMTVTATATAVMAFVTALTMTTTAMRVESAARTHAHHCKEIYLFRFTPPRSPIRSRAAGNGDDDDDRSTHSFKPSAAIMHSLNFLITF</sequence>
<proteinExistence type="predicted"/>
<reference evidence="3" key="1">
    <citation type="submission" date="2018-01" db="EMBL/GenBank/DDBJ databases">
        <title>An insight into the sialome of Amazonian anophelines.</title>
        <authorList>
            <person name="Ribeiro J.M."/>
            <person name="Scarpassa V."/>
            <person name="Calvo E."/>
        </authorList>
    </citation>
    <scope>NUCLEOTIDE SEQUENCE</scope>
</reference>
<organism evidence="3">
    <name type="scientific">Anopheles darlingi</name>
    <name type="common">Mosquito</name>
    <dbReference type="NCBI Taxonomy" id="43151"/>
    <lineage>
        <taxon>Eukaryota</taxon>
        <taxon>Metazoa</taxon>
        <taxon>Ecdysozoa</taxon>
        <taxon>Arthropoda</taxon>
        <taxon>Hexapoda</taxon>
        <taxon>Insecta</taxon>
        <taxon>Pterygota</taxon>
        <taxon>Neoptera</taxon>
        <taxon>Endopterygota</taxon>
        <taxon>Diptera</taxon>
        <taxon>Nematocera</taxon>
        <taxon>Culicoidea</taxon>
        <taxon>Culicidae</taxon>
        <taxon>Anophelinae</taxon>
        <taxon>Anopheles</taxon>
    </lineage>
</organism>
<protein>
    <submittedName>
        <fullName evidence="3">Putative secreted protein</fullName>
    </submittedName>
</protein>
<evidence type="ECO:0000313" key="3">
    <source>
        <dbReference type="EMBL" id="MBW77148.1"/>
    </source>
</evidence>